<accession>A0A8J5SF02</accession>
<dbReference type="PROSITE" id="PS51257">
    <property type="entry name" value="PROKAR_LIPOPROTEIN"/>
    <property type="match status" value="1"/>
</dbReference>
<evidence type="ECO:0000256" key="3">
    <source>
        <dbReference type="ARBA" id="ARBA00004906"/>
    </source>
</evidence>
<proteinExistence type="inferred from homology"/>
<keyword evidence="11 16" id="KW-1133">Transmembrane helix</keyword>
<dbReference type="EMBL" id="JAAALK010000283">
    <property type="protein sequence ID" value="KAG8073775.1"/>
    <property type="molecule type" value="Genomic_DNA"/>
</dbReference>
<name>A0A8J5SF02_ZIZPA</name>
<dbReference type="GO" id="GO:0016020">
    <property type="term" value="C:membrane"/>
    <property type="evidence" value="ECO:0007669"/>
    <property type="project" value="UniProtKB-SubCell"/>
</dbReference>
<keyword evidence="6 16" id="KW-0812">Transmembrane</keyword>
<evidence type="ECO:0000256" key="12">
    <source>
        <dbReference type="ARBA" id="ARBA00023136"/>
    </source>
</evidence>
<dbReference type="Proteomes" id="UP000729402">
    <property type="component" value="Unassembled WGS sequence"/>
</dbReference>
<dbReference type="CDD" id="cd16461">
    <property type="entry name" value="RING-H2_EL5-like"/>
    <property type="match status" value="1"/>
</dbReference>
<keyword evidence="8 14" id="KW-0863">Zinc-finger</keyword>
<evidence type="ECO:0000256" key="4">
    <source>
        <dbReference type="ARBA" id="ARBA00012483"/>
    </source>
</evidence>
<dbReference type="EC" id="2.3.2.27" evidence="4"/>
<evidence type="ECO:0000256" key="11">
    <source>
        <dbReference type="ARBA" id="ARBA00022989"/>
    </source>
</evidence>
<feature type="signal peptide" evidence="17">
    <location>
        <begin position="1"/>
        <end position="28"/>
    </location>
</feature>
<evidence type="ECO:0000256" key="15">
    <source>
        <dbReference type="SAM" id="MobiDB-lite"/>
    </source>
</evidence>
<evidence type="ECO:0000313" key="19">
    <source>
        <dbReference type="EMBL" id="KAG8073775.1"/>
    </source>
</evidence>
<evidence type="ECO:0000259" key="18">
    <source>
        <dbReference type="PROSITE" id="PS50089"/>
    </source>
</evidence>
<feature type="domain" description="RING-type" evidence="18">
    <location>
        <begin position="135"/>
        <end position="177"/>
    </location>
</feature>
<evidence type="ECO:0000256" key="9">
    <source>
        <dbReference type="ARBA" id="ARBA00022786"/>
    </source>
</evidence>
<evidence type="ECO:0000256" key="2">
    <source>
        <dbReference type="ARBA" id="ARBA00004167"/>
    </source>
</evidence>
<feature type="transmembrane region" description="Helical" evidence="16">
    <location>
        <begin position="52"/>
        <end position="72"/>
    </location>
</feature>
<organism evidence="19 20">
    <name type="scientific">Zizania palustris</name>
    <name type="common">Northern wild rice</name>
    <dbReference type="NCBI Taxonomy" id="103762"/>
    <lineage>
        <taxon>Eukaryota</taxon>
        <taxon>Viridiplantae</taxon>
        <taxon>Streptophyta</taxon>
        <taxon>Embryophyta</taxon>
        <taxon>Tracheophyta</taxon>
        <taxon>Spermatophyta</taxon>
        <taxon>Magnoliopsida</taxon>
        <taxon>Liliopsida</taxon>
        <taxon>Poales</taxon>
        <taxon>Poaceae</taxon>
        <taxon>BOP clade</taxon>
        <taxon>Oryzoideae</taxon>
        <taxon>Oryzeae</taxon>
        <taxon>Zizaniinae</taxon>
        <taxon>Zizania</taxon>
    </lineage>
</organism>
<dbReference type="InterPro" id="IPR001841">
    <property type="entry name" value="Znf_RING"/>
</dbReference>
<evidence type="ECO:0000256" key="16">
    <source>
        <dbReference type="SAM" id="Phobius"/>
    </source>
</evidence>
<dbReference type="GO" id="GO:0061630">
    <property type="term" value="F:ubiquitin protein ligase activity"/>
    <property type="evidence" value="ECO:0007669"/>
    <property type="project" value="UniProtKB-EC"/>
</dbReference>
<sequence length="353" mass="38127">MAMDRRRIVPHVLVLLLLLLSACWPCLAQESNATQHHSGSGTAGGFTPTTAVVLVALVTAFVALTFFSIYINRCAQARAPPRWASGAAPQAAVDGAARAISLTRGLDKEIVDAFPTAVYGDVKARRAAMWGPLECAVCLTEFADSDVLRVLPACCHVFHLDCIDPWLAGAVTCPLCRANLSANPALTSAESSGLTAPVDAVQEESVDLDQTSPKATFTPESVINFGTTRDQELTGAGYPHYRRSQSAMDGTPDRHTLRLPEHVMKELAADSRHWRDASLALYPDGVERTPRWMTSLWRSMSWQRQSRADSDAGDEQGGSKRVYPVAGAPDERTSGSSSGEDKEPRDSYASNRV</sequence>
<protein>
    <recommendedName>
        <fullName evidence="4">RING-type E3 ubiquitin transferase</fullName>
        <ecNumber evidence="4">2.3.2.27</ecNumber>
    </recommendedName>
</protein>
<keyword evidence="5" id="KW-0808">Transferase</keyword>
<evidence type="ECO:0000256" key="10">
    <source>
        <dbReference type="ARBA" id="ARBA00022833"/>
    </source>
</evidence>
<dbReference type="OrthoDB" id="8062037at2759"/>
<dbReference type="AlphaFoldDB" id="A0A8J5SF02"/>
<evidence type="ECO:0000256" key="7">
    <source>
        <dbReference type="ARBA" id="ARBA00022723"/>
    </source>
</evidence>
<dbReference type="GO" id="GO:0008270">
    <property type="term" value="F:zinc ion binding"/>
    <property type="evidence" value="ECO:0007669"/>
    <property type="project" value="UniProtKB-KW"/>
</dbReference>
<dbReference type="SMART" id="SM00184">
    <property type="entry name" value="RING"/>
    <property type="match status" value="1"/>
</dbReference>
<feature type="region of interest" description="Disordered" evidence="15">
    <location>
        <begin position="304"/>
        <end position="353"/>
    </location>
</feature>
<comment type="catalytic activity">
    <reaction evidence="1">
        <text>S-ubiquitinyl-[E2 ubiquitin-conjugating enzyme]-L-cysteine + [acceptor protein]-L-lysine = [E2 ubiquitin-conjugating enzyme]-L-cysteine + N(6)-ubiquitinyl-[acceptor protein]-L-lysine.</text>
        <dbReference type="EC" id="2.3.2.27"/>
    </reaction>
</comment>
<dbReference type="FunFam" id="3.30.40.10:FF:000187">
    <property type="entry name" value="E3 ubiquitin-protein ligase ATL6"/>
    <property type="match status" value="1"/>
</dbReference>
<keyword evidence="7" id="KW-0479">Metal-binding</keyword>
<dbReference type="PANTHER" id="PTHR14155">
    <property type="entry name" value="RING FINGER DOMAIN-CONTAINING"/>
    <property type="match status" value="1"/>
</dbReference>
<reference evidence="19" key="1">
    <citation type="journal article" date="2021" name="bioRxiv">
        <title>Whole Genome Assembly and Annotation of Northern Wild Rice, Zizania palustris L., Supports a Whole Genome Duplication in the Zizania Genus.</title>
        <authorList>
            <person name="Haas M."/>
            <person name="Kono T."/>
            <person name="Macchietto M."/>
            <person name="Millas R."/>
            <person name="McGilp L."/>
            <person name="Shao M."/>
            <person name="Duquette J."/>
            <person name="Hirsch C.N."/>
            <person name="Kimball J."/>
        </authorList>
    </citation>
    <scope>NUCLEOTIDE SEQUENCE</scope>
    <source>
        <tissue evidence="19">Fresh leaf tissue</tissue>
    </source>
</reference>
<reference evidence="19" key="2">
    <citation type="submission" date="2021-02" db="EMBL/GenBank/DDBJ databases">
        <authorList>
            <person name="Kimball J.A."/>
            <person name="Haas M.W."/>
            <person name="Macchietto M."/>
            <person name="Kono T."/>
            <person name="Duquette J."/>
            <person name="Shao M."/>
        </authorList>
    </citation>
    <scope>NUCLEOTIDE SEQUENCE</scope>
    <source>
        <tissue evidence="19">Fresh leaf tissue</tissue>
    </source>
</reference>
<gene>
    <name evidence="19" type="ORF">GUJ93_ZPchr0006g44050</name>
</gene>
<comment type="pathway">
    <text evidence="3">Protein modification; protein ubiquitination.</text>
</comment>
<comment type="similarity">
    <text evidence="13">Belongs to the RING-type zinc finger family. ATL subfamily.</text>
</comment>
<keyword evidence="10" id="KW-0862">Zinc</keyword>
<keyword evidence="20" id="KW-1185">Reference proteome</keyword>
<keyword evidence="17" id="KW-0732">Signal</keyword>
<evidence type="ECO:0000313" key="20">
    <source>
        <dbReference type="Proteomes" id="UP000729402"/>
    </source>
</evidence>
<evidence type="ECO:0000256" key="6">
    <source>
        <dbReference type="ARBA" id="ARBA00022692"/>
    </source>
</evidence>
<dbReference type="PANTHER" id="PTHR14155:SF526">
    <property type="entry name" value="E3 UBIQUITIN-PROTEIN LIGASE OS03G0188200"/>
    <property type="match status" value="1"/>
</dbReference>
<evidence type="ECO:0000256" key="5">
    <source>
        <dbReference type="ARBA" id="ARBA00022679"/>
    </source>
</evidence>
<dbReference type="InterPro" id="IPR053238">
    <property type="entry name" value="RING-H2_zinc_finger"/>
</dbReference>
<comment type="subcellular location">
    <subcellularLocation>
        <location evidence="2">Membrane</location>
        <topology evidence="2">Single-pass membrane protein</topology>
    </subcellularLocation>
</comment>
<evidence type="ECO:0000256" key="13">
    <source>
        <dbReference type="ARBA" id="ARBA00024209"/>
    </source>
</evidence>
<dbReference type="PROSITE" id="PS50089">
    <property type="entry name" value="ZF_RING_2"/>
    <property type="match status" value="1"/>
</dbReference>
<evidence type="ECO:0000256" key="14">
    <source>
        <dbReference type="PROSITE-ProRule" id="PRU00175"/>
    </source>
</evidence>
<feature type="compositionally biased region" description="Basic and acidic residues" evidence="15">
    <location>
        <begin position="329"/>
        <end position="346"/>
    </location>
</feature>
<evidence type="ECO:0000256" key="17">
    <source>
        <dbReference type="SAM" id="SignalP"/>
    </source>
</evidence>
<keyword evidence="9" id="KW-0833">Ubl conjugation pathway</keyword>
<keyword evidence="12 16" id="KW-0472">Membrane</keyword>
<evidence type="ECO:0000256" key="1">
    <source>
        <dbReference type="ARBA" id="ARBA00000900"/>
    </source>
</evidence>
<dbReference type="Pfam" id="PF13639">
    <property type="entry name" value="zf-RING_2"/>
    <property type="match status" value="1"/>
</dbReference>
<comment type="caution">
    <text evidence="19">The sequence shown here is derived from an EMBL/GenBank/DDBJ whole genome shotgun (WGS) entry which is preliminary data.</text>
</comment>
<evidence type="ECO:0000256" key="8">
    <source>
        <dbReference type="ARBA" id="ARBA00022771"/>
    </source>
</evidence>
<feature type="chain" id="PRO_5035212210" description="RING-type E3 ubiquitin transferase" evidence="17">
    <location>
        <begin position="29"/>
        <end position="353"/>
    </location>
</feature>